<feature type="signal peptide" evidence="1">
    <location>
        <begin position="1"/>
        <end position="24"/>
    </location>
</feature>
<dbReference type="OrthoDB" id="5198813at2"/>
<evidence type="ECO:0000313" key="3">
    <source>
        <dbReference type="Proteomes" id="UP000316298"/>
    </source>
</evidence>
<dbReference type="AlphaFoldDB" id="A0A542DSZ9"/>
<comment type="caution">
    <text evidence="2">The sequence shown here is derived from an EMBL/GenBank/DDBJ whole genome shotgun (WGS) entry which is preliminary data.</text>
</comment>
<organism evidence="2 3">
    <name type="scientific">Kribbella jejuensis</name>
    <dbReference type="NCBI Taxonomy" id="236068"/>
    <lineage>
        <taxon>Bacteria</taxon>
        <taxon>Bacillati</taxon>
        <taxon>Actinomycetota</taxon>
        <taxon>Actinomycetes</taxon>
        <taxon>Propionibacteriales</taxon>
        <taxon>Kribbellaceae</taxon>
        <taxon>Kribbella</taxon>
    </lineage>
</organism>
<dbReference type="RefSeq" id="WP_141860330.1">
    <property type="nucleotide sequence ID" value="NZ_BAAAKA010000014.1"/>
</dbReference>
<dbReference type="Proteomes" id="UP000316298">
    <property type="component" value="Unassembled WGS sequence"/>
</dbReference>
<evidence type="ECO:0000256" key="1">
    <source>
        <dbReference type="SAM" id="SignalP"/>
    </source>
</evidence>
<reference evidence="2 3" key="1">
    <citation type="submission" date="2019-06" db="EMBL/GenBank/DDBJ databases">
        <title>Sequencing the genomes of 1000 actinobacteria strains.</title>
        <authorList>
            <person name="Klenk H.-P."/>
        </authorList>
    </citation>
    <scope>NUCLEOTIDE SEQUENCE [LARGE SCALE GENOMIC DNA]</scope>
    <source>
        <strain evidence="2 3">DSM 17305</strain>
    </source>
</reference>
<name>A0A542DSZ9_9ACTN</name>
<dbReference type="EMBL" id="VFMM01000003">
    <property type="protein sequence ID" value="TQJ06210.1"/>
    <property type="molecule type" value="Genomic_DNA"/>
</dbReference>
<keyword evidence="3" id="KW-1185">Reference proteome</keyword>
<protein>
    <submittedName>
        <fullName evidence="2">Uncharacterized protein</fullName>
    </submittedName>
</protein>
<evidence type="ECO:0000313" key="2">
    <source>
        <dbReference type="EMBL" id="TQJ06210.1"/>
    </source>
</evidence>
<feature type="chain" id="PRO_5021924325" evidence="1">
    <location>
        <begin position="25"/>
        <end position="108"/>
    </location>
</feature>
<sequence>MRKASLVVAATAAIVLGGAGLAYAAIPDSGGVIHACYGKTGGTLRVSDTGTCRSTEVSLSWNTAGPAAVWSGLCWSPAEATWRERRTALSSSGWVSSAACYSQPCSRL</sequence>
<proteinExistence type="predicted"/>
<keyword evidence="1" id="KW-0732">Signal</keyword>
<accession>A0A542DSZ9</accession>
<gene>
    <name evidence="2" type="ORF">FB475_5865</name>
</gene>